<sequence>MHRQVLLLATCEIHGGGIDSIAAFAVAEMGRLSGNASSVQLCAGARSACLRSRIDIAGTALRARRGTGKRAFLIQREPYELMAGCELNFSSTELNFSSAELDRCIRTGCIDHETKIN</sequence>
<comment type="caution">
    <text evidence="1">The sequence shown here is derived from an EMBL/GenBank/DDBJ whole genome shotgun (WGS) entry which is preliminary data.</text>
</comment>
<reference evidence="1 2" key="1">
    <citation type="journal article" date="2019" name="Commun. Biol.">
        <title>The bagworm genome reveals a unique fibroin gene that provides high tensile strength.</title>
        <authorList>
            <person name="Kono N."/>
            <person name="Nakamura H."/>
            <person name="Ohtoshi R."/>
            <person name="Tomita M."/>
            <person name="Numata K."/>
            <person name="Arakawa K."/>
        </authorList>
    </citation>
    <scope>NUCLEOTIDE SEQUENCE [LARGE SCALE GENOMIC DNA]</scope>
</reference>
<accession>A0A4C1YSP7</accession>
<proteinExistence type="predicted"/>
<keyword evidence="2" id="KW-1185">Reference proteome</keyword>
<dbReference type="Proteomes" id="UP000299102">
    <property type="component" value="Unassembled WGS sequence"/>
</dbReference>
<name>A0A4C1YSP7_EUMVA</name>
<gene>
    <name evidence="1" type="ORF">EVAR_58512_1</name>
</gene>
<organism evidence="1 2">
    <name type="scientific">Eumeta variegata</name>
    <name type="common">Bagworm moth</name>
    <name type="synonym">Eumeta japonica</name>
    <dbReference type="NCBI Taxonomy" id="151549"/>
    <lineage>
        <taxon>Eukaryota</taxon>
        <taxon>Metazoa</taxon>
        <taxon>Ecdysozoa</taxon>
        <taxon>Arthropoda</taxon>
        <taxon>Hexapoda</taxon>
        <taxon>Insecta</taxon>
        <taxon>Pterygota</taxon>
        <taxon>Neoptera</taxon>
        <taxon>Endopterygota</taxon>
        <taxon>Lepidoptera</taxon>
        <taxon>Glossata</taxon>
        <taxon>Ditrysia</taxon>
        <taxon>Tineoidea</taxon>
        <taxon>Psychidae</taxon>
        <taxon>Oiketicinae</taxon>
        <taxon>Eumeta</taxon>
    </lineage>
</organism>
<evidence type="ECO:0000313" key="2">
    <source>
        <dbReference type="Proteomes" id="UP000299102"/>
    </source>
</evidence>
<protein>
    <submittedName>
        <fullName evidence="1">Uncharacterized protein</fullName>
    </submittedName>
</protein>
<evidence type="ECO:0000313" key="1">
    <source>
        <dbReference type="EMBL" id="GBP79501.1"/>
    </source>
</evidence>
<dbReference type="EMBL" id="BGZK01001416">
    <property type="protein sequence ID" value="GBP79501.1"/>
    <property type="molecule type" value="Genomic_DNA"/>
</dbReference>
<dbReference type="AlphaFoldDB" id="A0A4C1YSP7"/>